<evidence type="ECO:0000256" key="3">
    <source>
        <dbReference type="ARBA" id="ARBA00022989"/>
    </source>
</evidence>
<comment type="caution">
    <text evidence="7">The sequence shown here is derived from an EMBL/GenBank/DDBJ whole genome shotgun (WGS) entry which is preliminary data.</text>
</comment>
<reference evidence="7" key="1">
    <citation type="submission" date="2020-10" db="EMBL/GenBank/DDBJ databases">
        <authorList>
            <person name="Gilroy R."/>
        </authorList>
    </citation>
    <scope>NUCLEOTIDE SEQUENCE</scope>
    <source>
        <strain evidence="7">E3-2379</strain>
    </source>
</reference>
<dbReference type="InterPro" id="IPR052165">
    <property type="entry name" value="Membrane_assoc_protease"/>
</dbReference>
<keyword evidence="3 5" id="KW-1133">Transmembrane helix</keyword>
<gene>
    <name evidence="7" type="ORF">IAC13_05040</name>
</gene>
<evidence type="ECO:0000256" key="2">
    <source>
        <dbReference type="ARBA" id="ARBA00022692"/>
    </source>
</evidence>
<accession>A0A9D9N7U3</accession>
<evidence type="ECO:0000313" key="8">
    <source>
        <dbReference type="Proteomes" id="UP000823618"/>
    </source>
</evidence>
<organism evidence="7 8">
    <name type="scientific">Candidatus Scybalomonas excrementavium</name>
    <dbReference type="NCBI Taxonomy" id="2840943"/>
    <lineage>
        <taxon>Bacteria</taxon>
        <taxon>Bacillati</taxon>
        <taxon>Bacillota</taxon>
        <taxon>Clostridia</taxon>
        <taxon>Lachnospirales</taxon>
        <taxon>Lachnospiraceae</taxon>
        <taxon>Lachnospiraceae incertae sedis</taxon>
        <taxon>Candidatus Scybalomonas</taxon>
    </lineage>
</organism>
<feature type="domain" description="NfeD-like C-terminal" evidence="6">
    <location>
        <begin position="81"/>
        <end position="141"/>
    </location>
</feature>
<dbReference type="PANTHER" id="PTHR33507:SF3">
    <property type="entry name" value="INNER MEMBRANE PROTEIN YBBJ"/>
    <property type="match status" value="1"/>
</dbReference>
<sequence length="141" mass="14945">MLAVFLWLLAAAAFIVIEIVTLGLTSIWFAGGAIVAGIGAAFSADIMIQLILFAVVSVILLIFTRPLAAKHITGQTTKTNVDSLIGKEAIVKEEINNRKGQGVAVVNGQEWTARTEDDDNIIEAGATVTIQKISGVKLIVK</sequence>
<name>A0A9D9N7U3_9FIRM</name>
<evidence type="ECO:0000256" key="5">
    <source>
        <dbReference type="SAM" id="Phobius"/>
    </source>
</evidence>
<dbReference type="PANTHER" id="PTHR33507">
    <property type="entry name" value="INNER MEMBRANE PROTEIN YBBJ"/>
    <property type="match status" value="1"/>
</dbReference>
<reference evidence="7" key="2">
    <citation type="journal article" date="2021" name="PeerJ">
        <title>Extensive microbial diversity within the chicken gut microbiome revealed by metagenomics and culture.</title>
        <authorList>
            <person name="Gilroy R."/>
            <person name="Ravi A."/>
            <person name="Getino M."/>
            <person name="Pursley I."/>
            <person name="Horton D.L."/>
            <person name="Alikhan N.F."/>
            <person name="Baker D."/>
            <person name="Gharbi K."/>
            <person name="Hall N."/>
            <person name="Watson M."/>
            <person name="Adriaenssens E.M."/>
            <person name="Foster-Nyarko E."/>
            <person name="Jarju S."/>
            <person name="Secka A."/>
            <person name="Antonio M."/>
            <person name="Oren A."/>
            <person name="Chaudhuri R.R."/>
            <person name="La Ragione R."/>
            <person name="Hildebrand F."/>
            <person name="Pallen M.J."/>
        </authorList>
    </citation>
    <scope>NUCLEOTIDE SEQUENCE</scope>
    <source>
        <strain evidence="7">E3-2379</strain>
    </source>
</reference>
<feature type="transmembrane region" description="Helical" evidence="5">
    <location>
        <begin position="50"/>
        <end position="68"/>
    </location>
</feature>
<dbReference type="GO" id="GO:0005886">
    <property type="term" value="C:plasma membrane"/>
    <property type="evidence" value="ECO:0007669"/>
    <property type="project" value="TreeGrafter"/>
</dbReference>
<dbReference type="Pfam" id="PF01957">
    <property type="entry name" value="NfeD"/>
    <property type="match status" value="1"/>
</dbReference>
<dbReference type="InterPro" id="IPR002810">
    <property type="entry name" value="NfeD-like_C"/>
</dbReference>
<evidence type="ECO:0000313" key="7">
    <source>
        <dbReference type="EMBL" id="MBO8463280.1"/>
    </source>
</evidence>
<dbReference type="Gene3D" id="2.40.50.140">
    <property type="entry name" value="Nucleic acid-binding proteins"/>
    <property type="match status" value="1"/>
</dbReference>
<dbReference type="AlphaFoldDB" id="A0A9D9N7U3"/>
<evidence type="ECO:0000259" key="6">
    <source>
        <dbReference type="Pfam" id="PF01957"/>
    </source>
</evidence>
<dbReference type="EMBL" id="JADIML010000139">
    <property type="protein sequence ID" value="MBO8463280.1"/>
    <property type="molecule type" value="Genomic_DNA"/>
</dbReference>
<dbReference type="InterPro" id="IPR012340">
    <property type="entry name" value="NA-bd_OB-fold"/>
</dbReference>
<evidence type="ECO:0000256" key="1">
    <source>
        <dbReference type="ARBA" id="ARBA00004141"/>
    </source>
</evidence>
<keyword evidence="2 5" id="KW-0812">Transmembrane</keyword>
<comment type="subcellular location">
    <subcellularLocation>
        <location evidence="1">Membrane</location>
        <topology evidence="1">Multi-pass membrane protein</topology>
    </subcellularLocation>
</comment>
<protein>
    <submittedName>
        <fullName evidence="7">NfeD family protein</fullName>
    </submittedName>
</protein>
<keyword evidence="4 5" id="KW-0472">Membrane</keyword>
<dbReference type="Proteomes" id="UP000823618">
    <property type="component" value="Unassembled WGS sequence"/>
</dbReference>
<dbReference type="SUPFAM" id="SSF141322">
    <property type="entry name" value="NfeD domain-like"/>
    <property type="match status" value="1"/>
</dbReference>
<evidence type="ECO:0000256" key="4">
    <source>
        <dbReference type="ARBA" id="ARBA00023136"/>
    </source>
</evidence>
<proteinExistence type="predicted"/>